<dbReference type="OrthoDB" id="2796682at2759"/>
<feature type="transmembrane region" description="Helical" evidence="2">
    <location>
        <begin position="326"/>
        <end position="349"/>
    </location>
</feature>
<reference evidence="4 5" key="1">
    <citation type="submission" date="2017-04" db="EMBL/GenBank/DDBJ databases">
        <title>Genome Sequence of the Model Brown-Rot Fungus Postia placenta SB12.</title>
        <authorList>
            <consortium name="DOE Joint Genome Institute"/>
            <person name="Gaskell J."/>
            <person name="Kersten P."/>
            <person name="Larrondo L.F."/>
            <person name="Canessa P."/>
            <person name="Martinez D."/>
            <person name="Hibbett D."/>
            <person name="Schmoll M."/>
            <person name="Kubicek C.P."/>
            <person name="Martinez A.T."/>
            <person name="Yadav J."/>
            <person name="Master E."/>
            <person name="Magnuson J.K."/>
            <person name="James T."/>
            <person name="Yaver D."/>
            <person name="Berka R."/>
            <person name="Labutti K."/>
            <person name="Lipzen A."/>
            <person name="Aerts A."/>
            <person name="Barry K."/>
            <person name="Henrissat B."/>
            <person name="Blanchette R."/>
            <person name="Grigoriev I."/>
            <person name="Cullen D."/>
        </authorList>
    </citation>
    <scope>NUCLEOTIDE SEQUENCE [LARGE SCALE GENOMIC DNA]</scope>
    <source>
        <strain evidence="4 5">MAD-698-R-SB12</strain>
    </source>
</reference>
<dbReference type="EMBL" id="KZ110606">
    <property type="protein sequence ID" value="OSX57859.1"/>
    <property type="molecule type" value="Genomic_DNA"/>
</dbReference>
<gene>
    <name evidence="4" type="ORF">POSPLADRAFT_1154882</name>
</gene>
<protein>
    <recommendedName>
        <fullName evidence="3">DUF6535 domain-containing protein</fullName>
    </recommendedName>
</protein>
<feature type="compositionally biased region" description="Polar residues" evidence="1">
    <location>
        <begin position="18"/>
        <end position="34"/>
    </location>
</feature>
<feature type="region of interest" description="Disordered" evidence="1">
    <location>
        <begin position="18"/>
        <end position="44"/>
    </location>
</feature>
<dbReference type="STRING" id="670580.A0A1X6MNM8"/>
<keyword evidence="2" id="KW-0472">Membrane</keyword>
<feature type="transmembrane region" description="Helical" evidence="2">
    <location>
        <begin position="197"/>
        <end position="219"/>
    </location>
</feature>
<dbReference type="Proteomes" id="UP000194127">
    <property type="component" value="Unassembled WGS sequence"/>
</dbReference>
<dbReference type="AlphaFoldDB" id="A0A1X6MNM8"/>
<sequence length="762" mass="85395">MEGAAVYHTGMAQSAYTNLRSRSGNGTTQGSTLVTRAGPSEGVGESIPLKEIKVLDRDGQPAHDADMNSVQSQQEVREAMLPYQATVAVFEDNGTMQGLGNGKDSEGDEVNEANGVMTEGRALIADTSLTIGAPSDHNDSREVSTDGKLDEELVRKVLQDALEAKRKQEDPWVKCAKEVWEFEESLVEKWKEDINNLLLFSGLFSTVLTGFIVPFYVTLAATQALISMSGHLSVVAADAGHTTIANWLISLSADSQFSSGPSSTIIAVAVLWFAALILSLGAASVSISISQWLHHHVNGTSKTSQRSVRVWFFRRRGLTRWGVEQAVAILPLLLQFALVLFLLGLDILLWTLSTAVAGVATVLSILLLVPTIFTAIIPSLSPDCPFKSAQAWWFFRFWRWAMRQFEKLWFGGTGSGKIICRIWNQCCRTEKWRTRRDLPALGDWRELDNFCMQTLEDVDGTKLKMLVEANSRVMDETFLSTVVQPCLLQADVSEALLAFYEIVDHRAHDHDQDEEHSPRWYYRERDYQVVDMLGHMSIALFEKVASNETRMDDETRKKEQKHILKLVNRLLNGMPRTTSGVYSWLLDMWATTNIPDEIRIDVALSLGRHHWWFHSVGIDTSTCQKIVTFLSNTRKELGSGIRSFQCSNAVLCLSADFPLSHSGPLCEDIQGALGIVAKYISSSDIKFVAQEITAAHEWPYVYRMIKACASIIKRDASLFTKHTIDSLARCAEQWPPDDDQYANTQRAMKRIRKRFAQSQEKQ</sequence>
<keyword evidence="2" id="KW-0812">Transmembrane</keyword>
<feature type="transmembrane region" description="Helical" evidence="2">
    <location>
        <begin position="356"/>
        <end position="377"/>
    </location>
</feature>
<feature type="domain" description="DUF6535" evidence="3">
    <location>
        <begin position="172"/>
        <end position="351"/>
    </location>
</feature>
<organism evidence="4 5">
    <name type="scientific">Postia placenta MAD-698-R-SB12</name>
    <dbReference type="NCBI Taxonomy" id="670580"/>
    <lineage>
        <taxon>Eukaryota</taxon>
        <taxon>Fungi</taxon>
        <taxon>Dikarya</taxon>
        <taxon>Basidiomycota</taxon>
        <taxon>Agaricomycotina</taxon>
        <taxon>Agaricomycetes</taxon>
        <taxon>Polyporales</taxon>
        <taxon>Adustoporiaceae</taxon>
        <taxon>Rhodonia</taxon>
    </lineage>
</organism>
<evidence type="ECO:0000259" key="3">
    <source>
        <dbReference type="Pfam" id="PF20153"/>
    </source>
</evidence>
<dbReference type="GeneID" id="36331842"/>
<name>A0A1X6MNM8_9APHY</name>
<accession>A0A1X6MNM8</accession>
<evidence type="ECO:0000313" key="4">
    <source>
        <dbReference type="EMBL" id="OSX57859.1"/>
    </source>
</evidence>
<dbReference type="RefSeq" id="XP_024334653.1">
    <property type="nucleotide sequence ID" value="XM_024486893.1"/>
</dbReference>
<proteinExistence type="predicted"/>
<keyword evidence="5" id="KW-1185">Reference proteome</keyword>
<keyword evidence="2" id="KW-1133">Transmembrane helix</keyword>
<evidence type="ECO:0000256" key="2">
    <source>
        <dbReference type="SAM" id="Phobius"/>
    </source>
</evidence>
<dbReference type="Pfam" id="PF20153">
    <property type="entry name" value="DUF6535"/>
    <property type="match status" value="1"/>
</dbReference>
<feature type="transmembrane region" description="Helical" evidence="2">
    <location>
        <begin position="231"/>
        <end position="253"/>
    </location>
</feature>
<dbReference type="InterPro" id="IPR045338">
    <property type="entry name" value="DUF6535"/>
</dbReference>
<feature type="transmembrane region" description="Helical" evidence="2">
    <location>
        <begin position="265"/>
        <end position="289"/>
    </location>
</feature>
<evidence type="ECO:0000313" key="5">
    <source>
        <dbReference type="Proteomes" id="UP000194127"/>
    </source>
</evidence>
<evidence type="ECO:0000256" key="1">
    <source>
        <dbReference type="SAM" id="MobiDB-lite"/>
    </source>
</evidence>